<reference evidence="3 4" key="1">
    <citation type="submission" date="2023-11" db="EMBL/GenBank/DDBJ databases">
        <title>Halocaridina rubra genome assembly.</title>
        <authorList>
            <person name="Smith C."/>
        </authorList>
    </citation>
    <scope>NUCLEOTIDE SEQUENCE [LARGE SCALE GENOMIC DNA]</scope>
    <source>
        <strain evidence="3">EP-1</strain>
        <tissue evidence="3">Whole</tissue>
    </source>
</reference>
<evidence type="ECO:0000313" key="4">
    <source>
        <dbReference type="Proteomes" id="UP001381693"/>
    </source>
</evidence>
<organism evidence="3 4">
    <name type="scientific">Halocaridina rubra</name>
    <name type="common">Hawaiian red shrimp</name>
    <dbReference type="NCBI Taxonomy" id="373956"/>
    <lineage>
        <taxon>Eukaryota</taxon>
        <taxon>Metazoa</taxon>
        <taxon>Ecdysozoa</taxon>
        <taxon>Arthropoda</taxon>
        <taxon>Crustacea</taxon>
        <taxon>Multicrustacea</taxon>
        <taxon>Malacostraca</taxon>
        <taxon>Eumalacostraca</taxon>
        <taxon>Eucarida</taxon>
        <taxon>Decapoda</taxon>
        <taxon>Pleocyemata</taxon>
        <taxon>Caridea</taxon>
        <taxon>Atyoidea</taxon>
        <taxon>Atyidae</taxon>
        <taxon>Halocaridina</taxon>
    </lineage>
</organism>
<feature type="signal peptide" evidence="2">
    <location>
        <begin position="1"/>
        <end position="15"/>
    </location>
</feature>
<sequence length="69" mass="7415">VMVLALALIVAVVSGDLGYAPKPHIPILKDDRTSNAYGEYTFEYKTGNDISRNEAGSQMDGQVASGGWR</sequence>
<keyword evidence="2" id="KW-0732">Signal</keyword>
<feature type="non-terminal residue" evidence="3">
    <location>
        <position position="1"/>
    </location>
</feature>
<protein>
    <submittedName>
        <fullName evidence="3">Uncharacterized protein</fullName>
    </submittedName>
</protein>
<proteinExistence type="predicted"/>
<feature type="chain" id="PRO_5042848419" evidence="2">
    <location>
        <begin position="16"/>
        <end position="69"/>
    </location>
</feature>
<accession>A0AAN8XBQ9</accession>
<name>A0AAN8XBQ9_HALRR</name>
<evidence type="ECO:0000256" key="2">
    <source>
        <dbReference type="SAM" id="SignalP"/>
    </source>
</evidence>
<evidence type="ECO:0000256" key="1">
    <source>
        <dbReference type="SAM" id="MobiDB-lite"/>
    </source>
</evidence>
<keyword evidence="4" id="KW-1185">Reference proteome</keyword>
<evidence type="ECO:0000313" key="3">
    <source>
        <dbReference type="EMBL" id="KAK7081327.1"/>
    </source>
</evidence>
<dbReference type="Proteomes" id="UP001381693">
    <property type="component" value="Unassembled WGS sequence"/>
</dbReference>
<dbReference type="EMBL" id="JAXCGZ010005292">
    <property type="protein sequence ID" value="KAK7081327.1"/>
    <property type="molecule type" value="Genomic_DNA"/>
</dbReference>
<comment type="caution">
    <text evidence="3">The sequence shown here is derived from an EMBL/GenBank/DDBJ whole genome shotgun (WGS) entry which is preliminary data.</text>
</comment>
<dbReference type="AlphaFoldDB" id="A0AAN8XBQ9"/>
<feature type="region of interest" description="Disordered" evidence="1">
    <location>
        <begin position="50"/>
        <end position="69"/>
    </location>
</feature>
<gene>
    <name evidence="3" type="ORF">SK128_028660</name>
</gene>
<feature type="compositionally biased region" description="Polar residues" evidence="1">
    <location>
        <begin position="50"/>
        <end position="60"/>
    </location>
</feature>